<accession>A0A914XDY1</accession>
<dbReference type="Pfam" id="PF10292">
    <property type="entry name" value="7TM_GPCR_Srab"/>
    <property type="match status" value="1"/>
</dbReference>
<feature type="transmembrane region" description="Helical" evidence="5">
    <location>
        <begin position="240"/>
        <end position="263"/>
    </location>
</feature>
<evidence type="ECO:0000256" key="5">
    <source>
        <dbReference type="SAM" id="Phobius"/>
    </source>
</evidence>
<keyword evidence="3 5" id="KW-1133">Transmembrane helix</keyword>
<comment type="subcellular location">
    <subcellularLocation>
        <location evidence="1">Membrane</location>
        <topology evidence="1">Multi-pass membrane protein</topology>
    </subcellularLocation>
</comment>
<dbReference type="WBParaSite" id="PSAMB.scaffold780size41451.g8732.t1">
    <property type="protein sequence ID" value="PSAMB.scaffold780size41451.g8732.t1"/>
    <property type="gene ID" value="PSAMB.scaffold780size41451.g8732"/>
</dbReference>
<keyword evidence="6" id="KW-1185">Reference proteome</keyword>
<sequence length="342" mass="38905">MNNSTLLQKCDTANYLAHNTKLAVMLIIRLFVSVVGLILFALLFKVKGTNMAFHSNARVLFISHLIWTVLQAISNLLCHSFMLIRYTMKHENPCDFLLTATEASLAKGPSVFTVHGQVWSLAAMAIERCFATYKYRDYEKTMSVIGKLLTAAQWLMASLWMGISLSGADFDDFKAYPTISSSKTSSKISTLLFILAGVEITAFCIILGLLWYNCRKSRQIGGASLTEKYQISENIRTTKLMIPMVLTHFCFFMPTLIGLPVYMKFIDPTVDQRYYTVYMESINCSPFYCISLPIVLFWRRKVLRQNLQKVIGVNVISFDAPRNQHHLRHFALLKDVWKGPSA</sequence>
<evidence type="ECO:0000256" key="1">
    <source>
        <dbReference type="ARBA" id="ARBA00004141"/>
    </source>
</evidence>
<dbReference type="AlphaFoldDB" id="A0A914XDY1"/>
<feature type="transmembrane region" description="Helical" evidence="5">
    <location>
        <begin position="64"/>
        <end position="84"/>
    </location>
</feature>
<proteinExistence type="predicted"/>
<dbReference type="InterPro" id="IPR053286">
    <property type="entry name" value="Nematode_rcpt-like_srab"/>
</dbReference>
<organism evidence="6 7">
    <name type="scientific">Plectus sambesii</name>
    <dbReference type="NCBI Taxonomy" id="2011161"/>
    <lineage>
        <taxon>Eukaryota</taxon>
        <taxon>Metazoa</taxon>
        <taxon>Ecdysozoa</taxon>
        <taxon>Nematoda</taxon>
        <taxon>Chromadorea</taxon>
        <taxon>Plectida</taxon>
        <taxon>Plectina</taxon>
        <taxon>Plectoidea</taxon>
        <taxon>Plectidae</taxon>
        <taxon>Plectus</taxon>
    </lineage>
</organism>
<dbReference type="PANTHER" id="PTHR46561:SF11">
    <property type="entry name" value="SERPENTINE RECEPTOR CLASS ALPHA_BETA-14"/>
    <property type="match status" value="1"/>
</dbReference>
<protein>
    <submittedName>
        <fullName evidence="7">Uncharacterized protein</fullName>
    </submittedName>
</protein>
<dbReference type="Gene3D" id="1.20.1070.10">
    <property type="entry name" value="Rhodopsin 7-helix transmembrane proteins"/>
    <property type="match status" value="1"/>
</dbReference>
<evidence type="ECO:0000256" key="2">
    <source>
        <dbReference type="ARBA" id="ARBA00022692"/>
    </source>
</evidence>
<dbReference type="PANTHER" id="PTHR46561">
    <property type="entry name" value="SERPENTINE RECEPTOR, CLASS AB (CLASS A-LIKE)-RELATED"/>
    <property type="match status" value="1"/>
</dbReference>
<dbReference type="SUPFAM" id="SSF81321">
    <property type="entry name" value="Family A G protein-coupled receptor-like"/>
    <property type="match status" value="1"/>
</dbReference>
<evidence type="ECO:0000313" key="7">
    <source>
        <dbReference type="WBParaSite" id="PSAMB.scaffold780size41451.g8732.t1"/>
    </source>
</evidence>
<dbReference type="CDD" id="cd00637">
    <property type="entry name" value="7tm_classA_rhodopsin-like"/>
    <property type="match status" value="1"/>
</dbReference>
<feature type="transmembrane region" description="Helical" evidence="5">
    <location>
        <begin position="275"/>
        <end position="298"/>
    </location>
</feature>
<reference evidence="7" key="1">
    <citation type="submission" date="2022-11" db="UniProtKB">
        <authorList>
            <consortium name="WormBaseParasite"/>
        </authorList>
    </citation>
    <scope>IDENTIFICATION</scope>
</reference>
<dbReference type="InterPro" id="IPR019408">
    <property type="entry name" value="7TM_GPCR_serpentine_rcpt_Srab"/>
</dbReference>
<feature type="transmembrane region" description="Helical" evidence="5">
    <location>
        <begin position="22"/>
        <end position="44"/>
    </location>
</feature>
<feature type="transmembrane region" description="Helical" evidence="5">
    <location>
        <begin position="188"/>
        <end position="212"/>
    </location>
</feature>
<dbReference type="Proteomes" id="UP000887566">
    <property type="component" value="Unplaced"/>
</dbReference>
<keyword evidence="2 5" id="KW-0812">Transmembrane</keyword>
<evidence type="ECO:0000256" key="4">
    <source>
        <dbReference type="ARBA" id="ARBA00023136"/>
    </source>
</evidence>
<feature type="transmembrane region" description="Helical" evidence="5">
    <location>
        <begin position="144"/>
        <end position="168"/>
    </location>
</feature>
<evidence type="ECO:0000256" key="3">
    <source>
        <dbReference type="ARBA" id="ARBA00022989"/>
    </source>
</evidence>
<dbReference type="GO" id="GO:0016020">
    <property type="term" value="C:membrane"/>
    <property type="evidence" value="ECO:0007669"/>
    <property type="project" value="UniProtKB-SubCell"/>
</dbReference>
<name>A0A914XDY1_9BILA</name>
<evidence type="ECO:0000313" key="6">
    <source>
        <dbReference type="Proteomes" id="UP000887566"/>
    </source>
</evidence>
<keyword evidence="4 5" id="KW-0472">Membrane</keyword>